<proteinExistence type="predicted"/>
<evidence type="ECO:0000313" key="2">
    <source>
        <dbReference type="EMBL" id="TEB32867.1"/>
    </source>
</evidence>
<dbReference type="Proteomes" id="UP000298030">
    <property type="component" value="Unassembled WGS sequence"/>
</dbReference>
<evidence type="ECO:0000313" key="3">
    <source>
        <dbReference type="Proteomes" id="UP000298030"/>
    </source>
</evidence>
<organism evidence="2 3">
    <name type="scientific">Coprinellus micaceus</name>
    <name type="common">Glistening ink-cap mushroom</name>
    <name type="synonym">Coprinus micaceus</name>
    <dbReference type="NCBI Taxonomy" id="71717"/>
    <lineage>
        <taxon>Eukaryota</taxon>
        <taxon>Fungi</taxon>
        <taxon>Dikarya</taxon>
        <taxon>Basidiomycota</taxon>
        <taxon>Agaricomycotina</taxon>
        <taxon>Agaricomycetes</taxon>
        <taxon>Agaricomycetidae</taxon>
        <taxon>Agaricales</taxon>
        <taxon>Agaricineae</taxon>
        <taxon>Psathyrellaceae</taxon>
        <taxon>Coprinellus</taxon>
    </lineage>
</organism>
<dbReference type="Gene3D" id="1.20.1280.50">
    <property type="match status" value="1"/>
</dbReference>
<gene>
    <name evidence="2" type="ORF">FA13DRAFT_1731396</name>
</gene>
<comment type="caution">
    <text evidence="2">The sequence shown here is derived from an EMBL/GenBank/DDBJ whole genome shotgun (WGS) entry which is preliminary data.</text>
</comment>
<reference evidence="2 3" key="1">
    <citation type="journal article" date="2019" name="Nat. Ecol. Evol.">
        <title>Megaphylogeny resolves global patterns of mushroom evolution.</title>
        <authorList>
            <person name="Varga T."/>
            <person name="Krizsan K."/>
            <person name="Foldi C."/>
            <person name="Dima B."/>
            <person name="Sanchez-Garcia M."/>
            <person name="Sanchez-Ramirez S."/>
            <person name="Szollosi G.J."/>
            <person name="Szarkandi J.G."/>
            <person name="Papp V."/>
            <person name="Albert L."/>
            <person name="Andreopoulos W."/>
            <person name="Angelini C."/>
            <person name="Antonin V."/>
            <person name="Barry K.W."/>
            <person name="Bougher N.L."/>
            <person name="Buchanan P."/>
            <person name="Buyck B."/>
            <person name="Bense V."/>
            <person name="Catcheside P."/>
            <person name="Chovatia M."/>
            <person name="Cooper J."/>
            <person name="Damon W."/>
            <person name="Desjardin D."/>
            <person name="Finy P."/>
            <person name="Geml J."/>
            <person name="Haridas S."/>
            <person name="Hughes K."/>
            <person name="Justo A."/>
            <person name="Karasinski D."/>
            <person name="Kautmanova I."/>
            <person name="Kiss B."/>
            <person name="Kocsube S."/>
            <person name="Kotiranta H."/>
            <person name="LaButti K.M."/>
            <person name="Lechner B.E."/>
            <person name="Liimatainen K."/>
            <person name="Lipzen A."/>
            <person name="Lukacs Z."/>
            <person name="Mihaltcheva S."/>
            <person name="Morgado L.N."/>
            <person name="Niskanen T."/>
            <person name="Noordeloos M.E."/>
            <person name="Ohm R.A."/>
            <person name="Ortiz-Santana B."/>
            <person name="Ovrebo C."/>
            <person name="Racz N."/>
            <person name="Riley R."/>
            <person name="Savchenko A."/>
            <person name="Shiryaev A."/>
            <person name="Soop K."/>
            <person name="Spirin V."/>
            <person name="Szebenyi C."/>
            <person name="Tomsovsky M."/>
            <person name="Tulloss R.E."/>
            <person name="Uehling J."/>
            <person name="Grigoriev I.V."/>
            <person name="Vagvolgyi C."/>
            <person name="Papp T."/>
            <person name="Martin F.M."/>
            <person name="Miettinen O."/>
            <person name="Hibbett D.S."/>
            <person name="Nagy L.G."/>
        </authorList>
    </citation>
    <scope>NUCLEOTIDE SEQUENCE [LARGE SCALE GENOMIC DNA]</scope>
    <source>
        <strain evidence="2 3">FP101781</strain>
    </source>
</reference>
<evidence type="ECO:0000256" key="1">
    <source>
        <dbReference type="SAM" id="MobiDB-lite"/>
    </source>
</evidence>
<name>A0A4Y7TFB3_COPMI</name>
<accession>A0A4Y7TFB3</accession>
<feature type="region of interest" description="Disordered" evidence="1">
    <location>
        <begin position="165"/>
        <end position="201"/>
    </location>
</feature>
<protein>
    <submittedName>
        <fullName evidence="2">Uncharacterized protein</fullName>
    </submittedName>
</protein>
<dbReference type="AlphaFoldDB" id="A0A4Y7TFB3"/>
<sequence length="201" mass="22530">MVGSSFLERELLDLKQQRNNMSPISTLPPEILCEILLLATTCHDPEKYIGDLPDRLRIKGFFGVLGHVSHWWRMFALECPYLWADIDAGMNTDARRVEFQAKYALPHPLSLWVKGALATTSGPRPERPKAFDALQRVLSETKLFEKLAIEGDVFSPNYLKPHAPSACTTSRSPSLATGNPSQCIPQQVHSLQSTPHLRTKP</sequence>
<keyword evidence="3" id="KW-1185">Reference proteome</keyword>
<feature type="compositionally biased region" description="Polar residues" evidence="1">
    <location>
        <begin position="166"/>
        <end position="201"/>
    </location>
</feature>
<dbReference type="EMBL" id="QPFP01000014">
    <property type="protein sequence ID" value="TEB32867.1"/>
    <property type="molecule type" value="Genomic_DNA"/>
</dbReference>